<dbReference type="Pfam" id="PF06527">
    <property type="entry name" value="TniQ"/>
    <property type="match status" value="1"/>
</dbReference>
<sequence length="336" mass="39446">MLLKPFPNETLHGRLCRSLSVSGYSVQKFTRSLGLESRSSFHPFLTQHLTDIADVNHENPRLLWLEQTLFPLWVWAMPRYAKELRQLNGPPARLQWFYQLTGNHSSQRMQLHFCPACAREDAMHYGVPYWHCEHQIPGVSVCYRHRCQLLSRPVPSSPHIAVEYYPDQFYESEQCDNIDVDFARYACVLFSNLVHQIENPIIDADSHLPKRIQLSKAENSRRIKLDTALNNLVKCIWDSDTEPAVVEKLRLLHYIYDRSDNIPPSRKLFLKFCLQRYFAISDKVNLAIKDESQYYEERHLYDNRISTAEIKSLMQKTWLHSSLDQNKPKRKPSTGE</sequence>
<evidence type="ECO:0000259" key="1">
    <source>
        <dbReference type="Pfam" id="PF06527"/>
    </source>
</evidence>
<protein>
    <submittedName>
        <fullName evidence="2">TniQ family protein</fullName>
    </submittedName>
</protein>
<organism evidence="2">
    <name type="scientific">Salmonella newport</name>
    <dbReference type="NCBI Taxonomy" id="108619"/>
    <lineage>
        <taxon>Bacteria</taxon>
        <taxon>Pseudomonadati</taxon>
        <taxon>Pseudomonadota</taxon>
        <taxon>Gammaproteobacteria</taxon>
        <taxon>Enterobacterales</taxon>
        <taxon>Enterobacteriaceae</taxon>
        <taxon>Salmonella</taxon>
    </lineage>
</organism>
<proteinExistence type="predicted"/>
<reference evidence="2" key="1">
    <citation type="journal article" date="2018" name="Genome Biol.">
        <title>SKESA: strategic k-mer extension for scrupulous assemblies.</title>
        <authorList>
            <person name="Souvorov A."/>
            <person name="Agarwala R."/>
            <person name="Lipman D.J."/>
        </authorList>
    </citation>
    <scope>NUCLEOTIDE SEQUENCE</scope>
    <source>
        <strain evidence="2">10-4660</strain>
    </source>
</reference>
<gene>
    <name evidence="2" type="ORF">G4K95_001285</name>
</gene>
<evidence type="ECO:0000313" key="2">
    <source>
        <dbReference type="EMBL" id="HAE6740995.1"/>
    </source>
</evidence>
<accession>A0A735A341</accession>
<feature type="domain" description="TniQ" evidence="1">
    <location>
        <begin position="3"/>
        <end position="149"/>
    </location>
</feature>
<comment type="caution">
    <text evidence="2">The sequence shown here is derived from an EMBL/GenBank/DDBJ whole genome shotgun (WGS) entry which is preliminary data.</text>
</comment>
<name>A0A735A341_SALNE</name>
<dbReference type="InterPro" id="IPR009492">
    <property type="entry name" value="TniQ"/>
</dbReference>
<reference evidence="2" key="2">
    <citation type="submission" date="2018-07" db="EMBL/GenBank/DDBJ databases">
        <authorList>
            <consortium name="NCBI Pathogen Detection Project"/>
        </authorList>
    </citation>
    <scope>NUCLEOTIDE SEQUENCE</scope>
    <source>
        <strain evidence="2">10-4660</strain>
    </source>
</reference>
<dbReference type="EMBL" id="DAASRP010000004">
    <property type="protein sequence ID" value="HAE6740995.1"/>
    <property type="molecule type" value="Genomic_DNA"/>
</dbReference>
<dbReference type="AlphaFoldDB" id="A0A735A341"/>